<dbReference type="Proteomes" id="UP000077271">
    <property type="component" value="Unassembled WGS sequence"/>
</dbReference>
<proteinExistence type="predicted"/>
<sequence length="172" mass="18731">MKKRTMTGGLLAIGLIGGGAVWGVQTDKSQAEVPSVDVKLTMEEAKAIAEKETKAVVKSIELEREWNGIVYEVDTDSEDIDIDGNTGEILKTERDDHDDNDDFDDNNEAVNVTVTQEEAIAAAKKKVKGNVTNVELDDGRYEIEIRNGKTETDVYVHGATGEVTVGETDTDD</sequence>
<gene>
    <name evidence="3" type="ORF">AWH48_09825</name>
</gene>
<organism evidence="3 4">
    <name type="scientific">Domibacillus aminovorans</name>
    <dbReference type="NCBI Taxonomy" id="29332"/>
    <lineage>
        <taxon>Bacteria</taxon>
        <taxon>Bacillati</taxon>
        <taxon>Bacillota</taxon>
        <taxon>Bacilli</taxon>
        <taxon>Bacillales</taxon>
        <taxon>Bacillaceae</taxon>
        <taxon>Domibacillus</taxon>
    </lineage>
</organism>
<dbReference type="Gene3D" id="3.10.450.40">
    <property type="match status" value="2"/>
</dbReference>
<protein>
    <recommendedName>
        <fullName evidence="2">PepSY domain-containing protein</fullName>
    </recommendedName>
</protein>
<dbReference type="AlphaFoldDB" id="A0A177KKA8"/>
<dbReference type="InterPro" id="IPR025711">
    <property type="entry name" value="PepSY"/>
</dbReference>
<evidence type="ECO:0000259" key="2">
    <source>
        <dbReference type="Pfam" id="PF03413"/>
    </source>
</evidence>
<evidence type="ECO:0000313" key="4">
    <source>
        <dbReference type="Proteomes" id="UP000077271"/>
    </source>
</evidence>
<dbReference type="EMBL" id="LQWZ01000035">
    <property type="protein sequence ID" value="OAH53574.1"/>
    <property type="molecule type" value="Genomic_DNA"/>
</dbReference>
<name>A0A177KKA8_9BACI</name>
<evidence type="ECO:0000313" key="3">
    <source>
        <dbReference type="EMBL" id="OAH53574.1"/>
    </source>
</evidence>
<accession>A0A177KKA8</accession>
<reference evidence="3 4" key="1">
    <citation type="submission" date="2016-01" db="EMBL/GenBank/DDBJ databases">
        <title>Investigation of taxonomic status of Bacillus aminovorans.</title>
        <authorList>
            <person name="Verma A."/>
            <person name="Pal Y."/>
            <person name="Krishnamurthi S."/>
        </authorList>
    </citation>
    <scope>NUCLEOTIDE SEQUENCE [LARGE SCALE GENOMIC DNA]</scope>
    <source>
        <strain evidence="3 4">DSM 4337</strain>
    </source>
</reference>
<evidence type="ECO:0000256" key="1">
    <source>
        <dbReference type="SAM" id="MobiDB-lite"/>
    </source>
</evidence>
<feature type="domain" description="PepSY" evidence="2">
    <location>
        <begin position="39"/>
        <end position="93"/>
    </location>
</feature>
<feature type="domain" description="PepSY" evidence="2">
    <location>
        <begin position="114"/>
        <end position="163"/>
    </location>
</feature>
<comment type="caution">
    <text evidence="3">The sequence shown here is derived from an EMBL/GenBank/DDBJ whole genome shotgun (WGS) entry which is preliminary data.</text>
</comment>
<dbReference type="RefSeq" id="WP_018392147.1">
    <property type="nucleotide sequence ID" value="NZ_LQWZ01000035.1"/>
</dbReference>
<feature type="region of interest" description="Disordered" evidence="1">
    <location>
        <begin position="81"/>
        <end position="106"/>
    </location>
</feature>
<dbReference type="Pfam" id="PF03413">
    <property type="entry name" value="PepSY"/>
    <property type="match status" value="2"/>
</dbReference>